<name>A0A445JSC6_GLYSO</name>
<evidence type="ECO:0000313" key="2">
    <source>
        <dbReference type="EMBL" id="RZC01395.1"/>
    </source>
</evidence>
<sequence length="275" mass="31470">MRAKLFVFPIRGRNWCFSRTIDHSLSASHASSQSPSTLKDLWTNINVGDKPLNTKTELFVDYIANKMNNAWIGLEKAPEGSFKNKIHGLGLRLLSRVKPSEIFLKSISKEITSVEIIYPSSLNAQLVRRRLRHIAVRGAVIHRNYLYGLVSLIPLTSALSILPLPNVPFFWVLFRTYSHWRALQGSERLFQLVSDNSKTSNTTCTDEKKTEHKESKSQRHSSNEPCWVLRPSKELENLVHLEEGQESLSQHAIINICKIYDLNPVDVIKYEKSVF</sequence>
<dbReference type="InterPro" id="IPR018786">
    <property type="entry name" value="Mit_KHE1"/>
</dbReference>
<dbReference type="AlphaFoldDB" id="A0A445JSC6"/>
<dbReference type="GO" id="GO:0005743">
    <property type="term" value="C:mitochondrial inner membrane"/>
    <property type="evidence" value="ECO:0007669"/>
    <property type="project" value="TreeGrafter"/>
</dbReference>
<dbReference type="Pfam" id="PF10173">
    <property type="entry name" value="Mit_KHE1"/>
    <property type="match status" value="1"/>
</dbReference>
<feature type="region of interest" description="Disordered" evidence="1">
    <location>
        <begin position="197"/>
        <end position="224"/>
    </location>
</feature>
<evidence type="ECO:0000313" key="3">
    <source>
        <dbReference type="Proteomes" id="UP000289340"/>
    </source>
</evidence>
<feature type="compositionally biased region" description="Basic and acidic residues" evidence="1">
    <location>
        <begin position="205"/>
        <end position="217"/>
    </location>
</feature>
<dbReference type="GO" id="GO:0006813">
    <property type="term" value="P:potassium ion transport"/>
    <property type="evidence" value="ECO:0007669"/>
    <property type="project" value="TreeGrafter"/>
</dbReference>
<keyword evidence="3" id="KW-1185">Reference proteome</keyword>
<dbReference type="GO" id="GO:1902600">
    <property type="term" value="P:proton transmembrane transport"/>
    <property type="evidence" value="ECO:0007669"/>
    <property type="project" value="TreeGrafter"/>
</dbReference>
<dbReference type="Gramene" id="XM_028383473.1">
    <property type="protein sequence ID" value="XP_028239274.1"/>
    <property type="gene ID" value="LOC114418230"/>
</dbReference>
<dbReference type="PANTHER" id="PTHR28062">
    <property type="entry name" value="K+-H+ EXCHANGE-LIKE PROTEIN"/>
    <property type="match status" value="1"/>
</dbReference>
<organism evidence="2 3">
    <name type="scientific">Glycine soja</name>
    <name type="common">Wild soybean</name>
    <dbReference type="NCBI Taxonomy" id="3848"/>
    <lineage>
        <taxon>Eukaryota</taxon>
        <taxon>Viridiplantae</taxon>
        <taxon>Streptophyta</taxon>
        <taxon>Embryophyta</taxon>
        <taxon>Tracheophyta</taxon>
        <taxon>Spermatophyta</taxon>
        <taxon>Magnoliopsida</taxon>
        <taxon>eudicotyledons</taxon>
        <taxon>Gunneridae</taxon>
        <taxon>Pentapetalae</taxon>
        <taxon>rosids</taxon>
        <taxon>fabids</taxon>
        <taxon>Fabales</taxon>
        <taxon>Fabaceae</taxon>
        <taxon>Papilionoideae</taxon>
        <taxon>50 kb inversion clade</taxon>
        <taxon>NPAAA clade</taxon>
        <taxon>indigoferoid/millettioid clade</taxon>
        <taxon>Phaseoleae</taxon>
        <taxon>Glycine</taxon>
        <taxon>Glycine subgen. Soja</taxon>
    </lineage>
</organism>
<evidence type="ECO:0000256" key="1">
    <source>
        <dbReference type="SAM" id="MobiDB-lite"/>
    </source>
</evidence>
<dbReference type="Proteomes" id="UP000289340">
    <property type="component" value="Chromosome 7"/>
</dbReference>
<gene>
    <name evidence="2" type="ORF">D0Y65_016901</name>
</gene>
<protein>
    <submittedName>
        <fullName evidence="2">Uncharacterized protein</fullName>
    </submittedName>
</protein>
<dbReference type="PANTHER" id="PTHR28062:SF1">
    <property type="entry name" value="TRANSMEMBRANE PROTEIN"/>
    <property type="match status" value="1"/>
</dbReference>
<proteinExistence type="predicted"/>
<reference evidence="2 3" key="1">
    <citation type="submission" date="2018-09" db="EMBL/GenBank/DDBJ databases">
        <title>A high-quality reference genome of wild soybean provides a powerful tool to mine soybean genomes.</title>
        <authorList>
            <person name="Xie M."/>
            <person name="Chung C.Y.L."/>
            <person name="Li M.-W."/>
            <person name="Wong F.-L."/>
            <person name="Chan T.-F."/>
            <person name="Lam H.-M."/>
        </authorList>
    </citation>
    <scope>NUCLEOTIDE SEQUENCE [LARGE SCALE GENOMIC DNA]</scope>
    <source>
        <strain evidence="3">cv. W05</strain>
        <tissue evidence="2">Hypocotyl of etiolated seedlings</tissue>
    </source>
</reference>
<comment type="caution">
    <text evidence="2">The sequence shown here is derived from an EMBL/GenBank/DDBJ whole genome shotgun (WGS) entry which is preliminary data.</text>
</comment>
<dbReference type="EMBL" id="QZWG01000007">
    <property type="protein sequence ID" value="RZC01395.1"/>
    <property type="molecule type" value="Genomic_DNA"/>
</dbReference>
<accession>A0A445JSC6</accession>